<protein>
    <submittedName>
        <fullName evidence="1">YfiR family protein</fullName>
    </submittedName>
</protein>
<dbReference type="Pfam" id="PF13689">
    <property type="entry name" value="DUF4154"/>
    <property type="match status" value="1"/>
</dbReference>
<evidence type="ECO:0000313" key="2">
    <source>
        <dbReference type="Proteomes" id="UP000276254"/>
    </source>
</evidence>
<evidence type="ECO:0000313" key="1">
    <source>
        <dbReference type="EMBL" id="AYJ87302.1"/>
    </source>
</evidence>
<gene>
    <name evidence="1" type="ORF">D3Y57_16890</name>
</gene>
<name>A0A494TIW9_SPHPE</name>
<reference evidence="1 2" key="1">
    <citation type="submission" date="2018-09" db="EMBL/GenBank/DDBJ databases">
        <title>Sphingomonas peninsula sp. nov., isolated from fildes peninsula, Antarctic soil.</title>
        <authorList>
            <person name="Yingchao G."/>
        </authorList>
    </citation>
    <scope>NUCLEOTIDE SEQUENCE [LARGE SCALE GENOMIC DNA]</scope>
    <source>
        <strain evidence="1 2">YZ-8</strain>
    </source>
</reference>
<dbReference type="RefSeq" id="WP_121154468.1">
    <property type="nucleotide sequence ID" value="NZ_CP032829.1"/>
</dbReference>
<sequence length="186" mass="19806">MPMIPVLMLSLALAADGGSTIPIGTPVSGSPAERARTTAKIVSGIISYARWPDALPKTTLCIMGTSPMSDALPQLEQHTGSTVEVHRVAAGIIPADCNVIYLTRVSPPAQAQIFSTVRGRAILSITDADPACRMGAMFCLRYAAETISFNINIDAISRSLVRVDPRVLRLSRHKASLTNPQPIVSE</sequence>
<proteinExistence type="predicted"/>
<dbReference type="Proteomes" id="UP000276254">
    <property type="component" value="Chromosome"/>
</dbReference>
<accession>A0A494TIW9</accession>
<dbReference type="OrthoDB" id="7355447at2"/>
<dbReference type="EMBL" id="CP032829">
    <property type="protein sequence ID" value="AYJ87302.1"/>
    <property type="molecule type" value="Genomic_DNA"/>
</dbReference>
<dbReference type="KEGG" id="spha:D3Y57_16890"/>
<keyword evidence="2" id="KW-1185">Reference proteome</keyword>
<organism evidence="1 2">
    <name type="scientific">Sphingomonas paeninsulae</name>
    <dbReference type="NCBI Taxonomy" id="2319844"/>
    <lineage>
        <taxon>Bacteria</taxon>
        <taxon>Pseudomonadati</taxon>
        <taxon>Pseudomonadota</taxon>
        <taxon>Alphaproteobacteria</taxon>
        <taxon>Sphingomonadales</taxon>
        <taxon>Sphingomonadaceae</taxon>
        <taxon>Sphingomonas</taxon>
    </lineage>
</organism>
<dbReference type="InterPro" id="IPR025293">
    <property type="entry name" value="YfiR/HmsC-like"/>
</dbReference>
<dbReference type="AlphaFoldDB" id="A0A494TIW9"/>